<accession>A0A239HCD5</accession>
<keyword evidence="2" id="KW-0560">Oxidoreductase</keyword>
<dbReference type="Proteomes" id="UP000198356">
    <property type="component" value="Unassembled WGS sequence"/>
</dbReference>
<proteinExistence type="predicted"/>
<gene>
    <name evidence="2" type="ORF">SAMN05421770_102325</name>
</gene>
<evidence type="ECO:0000313" key="3">
    <source>
        <dbReference type="Proteomes" id="UP000198356"/>
    </source>
</evidence>
<dbReference type="GO" id="GO:0051920">
    <property type="term" value="F:peroxiredoxin activity"/>
    <property type="evidence" value="ECO:0007669"/>
    <property type="project" value="InterPro"/>
</dbReference>
<keyword evidence="3" id="KW-1185">Reference proteome</keyword>
<dbReference type="Pfam" id="PF02627">
    <property type="entry name" value="CMD"/>
    <property type="match status" value="1"/>
</dbReference>
<keyword evidence="2" id="KW-0575">Peroxidase</keyword>
<feature type="domain" description="Carboxymuconolactone decarboxylase-like" evidence="1">
    <location>
        <begin position="12"/>
        <end position="95"/>
    </location>
</feature>
<dbReference type="PANTHER" id="PTHR35446:SF2">
    <property type="entry name" value="CARBOXYMUCONOLACTONE DECARBOXYLASE-LIKE DOMAIN-CONTAINING PROTEIN"/>
    <property type="match status" value="1"/>
</dbReference>
<sequence length="153" mass="16936">MPARLKYPDLAPEGLAQMRAMEHYVSTGSQLEPNLLGFVRLLASLLNGCEYCIHLHTAELRKLNETSGRITELADWRASEAYTHRERAALAWTEAVTNIQDGHAPDPVYNEVRAHFTEVETVNLTLAITTINAWNRIAIALGTYPGHAGAEPS</sequence>
<dbReference type="SUPFAM" id="SSF69118">
    <property type="entry name" value="AhpD-like"/>
    <property type="match status" value="1"/>
</dbReference>
<dbReference type="InterPro" id="IPR004675">
    <property type="entry name" value="AhpD_core"/>
</dbReference>
<dbReference type="InterPro" id="IPR029032">
    <property type="entry name" value="AhpD-like"/>
</dbReference>
<dbReference type="Gene3D" id="1.20.1290.10">
    <property type="entry name" value="AhpD-like"/>
    <property type="match status" value="1"/>
</dbReference>
<name>A0A239HCD5_9BACT</name>
<dbReference type="NCBIfam" id="TIGR00778">
    <property type="entry name" value="ahpD_dom"/>
    <property type="match status" value="1"/>
</dbReference>
<protein>
    <submittedName>
        <fullName evidence="2">Alkylhydroperoxidase AhpD family core domain-containing protein</fullName>
    </submittedName>
</protein>
<evidence type="ECO:0000313" key="2">
    <source>
        <dbReference type="EMBL" id="SNS78688.1"/>
    </source>
</evidence>
<reference evidence="2 3" key="1">
    <citation type="submission" date="2017-06" db="EMBL/GenBank/DDBJ databases">
        <authorList>
            <person name="Kim H.J."/>
            <person name="Triplett B.A."/>
        </authorList>
    </citation>
    <scope>NUCLEOTIDE SEQUENCE [LARGE SCALE GENOMIC DNA]</scope>
    <source>
        <strain evidence="2 3">DSM 18704</strain>
    </source>
</reference>
<dbReference type="RefSeq" id="WP_089407822.1">
    <property type="nucleotide sequence ID" value="NZ_FZOU01000002.1"/>
</dbReference>
<dbReference type="AlphaFoldDB" id="A0A239HCD5"/>
<evidence type="ECO:0000259" key="1">
    <source>
        <dbReference type="Pfam" id="PF02627"/>
    </source>
</evidence>
<dbReference type="InterPro" id="IPR003779">
    <property type="entry name" value="CMD-like"/>
</dbReference>
<dbReference type="OrthoDB" id="9806086at2"/>
<dbReference type="PANTHER" id="PTHR35446">
    <property type="entry name" value="SI:CH211-175M2.5"/>
    <property type="match status" value="1"/>
</dbReference>
<organism evidence="2 3">
    <name type="scientific">Granulicella rosea</name>
    <dbReference type="NCBI Taxonomy" id="474952"/>
    <lineage>
        <taxon>Bacteria</taxon>
        <taxon>Pseudomonadati</taxon>
        <taxon>Acidobacteriota</taxon>
        <taxon>Terriglobia</taxon>
        <taxon>Terriglobales</taxon>
        <taxon>Acidobacteriaceae</taxon>
        <taxon>Granulicella</taxon>
    </lineage>
</organism>
<dbReference type="EMBL" id="FZOU01000002">
    <property type="protein sequence ID" value="SNS78688.1"/>
    <property type="molecule type" value="Genomic_DNA"/>
</dbReference>